<dbReference type="EMBL" id="MOOB01000013">
    <property type="protein sequence ID" value="OQE89765.1"/>
    <property type="molecule type" value="Genomic_DNA"/>
</dbReference>
<dbReference type="InterPro" id="IPR006913">
    <property type="entry name" value="CENP-V/GFA"/>
</dbReference>
<accession>A0A1V6YQP0</accession>
<protein>
    <recommendedName>
        <fullName evidence="5">CENP-V/GFA domain-containing protein</fullName>
    </recommendedName>
</protein>
<comment type="caution">
    <text evidence="6">The sequence shown here is derived from an EMBL/GenBank/DDBJ whole genome shotgun (WGS) entry which is preliminary data.</text>
</comment>
<dbReference type="InterPro" id="IPR011057">
    <property type="entry name" value="Mss4-like_sf"/>
</dbReference>
<dbReference type="GO" id="GO:0016846">
    <property type="term" value="F:carbon-sulfur lyase activity"/>
    <property type="evidence" value="ECO:0007669"/>
    <property type="project" value="InterPro"/>
</dbReference>
<evidence type="ECO:0000256" key="2">
    <source>
        <dbReference type="ARBA" id="ARBA00022723"/>
    </source>
</evidence>
<organism evidence="6 7">
    <name type="scientific">Penicillium nalgiovense</name>
    <dbReference type="NCBI Taxonomy" id="60175"/>
    <lineage>
        <taxon>Eukaryota</taxon>
        <taxon>Fungi</taxon>
        <taxon>Dikarya</taxon>
        <taxon>Ascomycota</taxon>
        <taxon>Pezizomycotina</taxon>
        <taxon>Eurotiomycetes</taxon>
        <taxon>Eurotiomycetidae</taxon>
        <taxon>Eurotiales</taxon>
        <taxon>Aspergillaceae</taxon>
        <taxon>Penicillium</taxon>
    </lineage>
</organism>
<evidence type="ECO:0000313" key="7">
    <source>
        <dbReference type="Proteomes" id="UP000191691"/>
    </source>
</evidence>
<evidence type="ECO:0000256" key="3">
    <source>
        <dbReference type="ARBA" id="ARBA00022833"/>
    </source>
</evidence>
<evidence type="ECO:0000259" key="5">
    <source>
        <dbReference type="PROSITE" id="PS51891"/>
    </source>
</evidence>
<evidence type="ECO:0000256" key="1">
    <source>
        <dbReference type="ARBA" id="ARBA00005495"/>
    </source>
</evidence>
<feature type="compositionally biased region" description="Polar residues" evidence="4">
    <location>
        <begin position="1"/>
        <end position="13"/>
    </location>
</feature>
<dbReference type="Gene3D" id="2.170.150.70">
    <property type="match status" value="1"/>
</dbReference>
<dbReference type="GO" id="GO:0046872">
    <property type="term" value="F:metal ion binding"/>
    <property type="evidence" value="ECO:0007669"/>
    <property type="project" value="UniProtKB-KW"/>
</dbReference>
<evidence type="ECO:0000313" key="6">
    <source>
        <dbReference type="EMBL" id="OQE89765.1"/>
    </source>
</evidence>
<dbReference type="SUPFAM" id="SSF51316">
    <property type="entry name" value="Mss4-like"/>
    <property type="match status" value="1"/>
</dbReference>
<keyword evidence="2" id="KW-0479">Metal-binding</keyword>
<proteinExistence type="inferred from homology"/>
<sequence>MNAFSLQRLSVSPTVKRPSNPKQGPCENQYYSNINMFPPTPTGESSSHSGNCHCGAVRFSFTLSPPLHEYPTNTCNCSICTKSGYLLVYPFTKDFTIEKGEDVLKDYRFAKRTVRHQFCGECGSSCFIRPPQEGLEGFPPITAVNDFDVEKLILNKVDGRSWAPEYKV</sequence>
<name>A0A1V6YQP0_PENNA</name>
<keyword evidence="3" id="KW-0862">Zinc</keyword>
<dbReference type="PANTHER" id="PTHR28620:SF1">
    <property type="entry name" value="CENP-V_GFA DOMAIN-CONTAINING PROTEIN"/>
    <property type="match status" value="1"/>
</dbReference>
<feature type="domain" description="CENP-V/GFA" evidence="5">
    <location>
        <begin position="48"/>
        <end position="163"/>
    </location>
</feature>
<comment type="similarity">
    <text evidence="1">Belongs to the Gfa family.</text>
</comment>
<gene>
    <name evidence="6" type="ORF">PENNAL_c0013G09652</name>
</gene>
<dbReference type="PANTHER" id="PTHR28620">
    <property type="entry name" value="CENTROMERE PROTEIN V"/>
    <property type="match status" value="1"/>
</dbReference>
<dbReference type="AlphaFoldDB" id="A0A1V6YQP0"/>
<dbReference type="Pfam" id="PF04828">
    <property type="entry name" value="GFA"/>
    <property type="match status" value="1"/>
</dbReference>
<reference evidence="7" key="1">
    <citation type="journal article" date="2017" name="Nat. Microbiol.">
        <title>Global analysis of biosynthetic gene clusters reveals vast potential of secondary metabolite production in Penicillium species.</title>
        <authorList>
            <person name="Nielsen J.C."/>
            <person name="Grijseels S."/>
            <person name="Prigent S."/>
            <person name="Ji B."/>
            <person name="Dainat J."/>
            <person name="Nielsen K.F."/>
            <person name="Frisvad J.C."/>
            <person name="Workman M."/>
            <person name="Nielsen J."/>
        </authorList>
    </citation>
    <scope>NUCLEOTIDE SEQUENCE [LARGE SCALE GENOMIC DNA]</scope>
    <source>
        <strain evidence="7">IBT 13039</strain>
    </source>
</reference>
<keyword evidence="7" id="KW-1185">Reference proteome</keyword>
<dbReference type="PROSITE" id="PS51891">
    <property type="entry name" value="CENP_V_GFA"/>
    <property type="match status" value="1"/>
</dbReference>
<feature type="region of interest" description="Disordered" evidence="4">
    <location>
        <begin position="1"/>
        <end position="25"/>
    </location>
</feature>
<dbReference type="InterPro" id="IPR052355">
    <property type="entry name" value="CENP-V-like"/>
</dbReference>
<evidence type="ECO:0000256" key="4">
    <source>
        <dbReference type="SAM" id="MobiDB-lite"/>
    </source>
</evidence>
<dbReference type="Proteomes" id="UP000191691">
    <property type="component" value="Unassembled WGS sequence"/>
</dbReference>
<dbReference type="OMA" id="CHCGRIA"/>
<dbReference type="STRING" id="60175.A0A1V6YQP0"/>